<accession>A0ABP5X2I1</accession>
<comment type="caution">
    <text evidence="2">The sequence shown here is derived from an EMBL/GenBank/DDBJ whole genome shotgun (WGS) entry which is preliminary data.</text>
</comment>
<evidence type="ECO:0000256" key="1">
    <source>
        <dbReference type="SAM" id="Phobius"/>
    </source>
</evidence>
<organism evidence="2 3">
    <name type="scientific">Streptomyces glaucus</name>
    <dbReference type="NCBI Taxonomy" id="284029"/>
    <lineage>
        <taxon>Bacteria</taxon>
        <taxon>Bacillati</taxon>
        <taxon>Actinomycetota</taxon>
        <taxon>Actinomycetes</taxon>
        <taxon>Kitasatosporales</taxon>
        <taxon>Streptomycetaceae</taxon>
        <taxon>Streptomyces</taxon>
    </lineage>
</organism>
<keyword evidence="1" id="KW-0472">Membrane</keyword>
<dbReference type="EMBL" id="BAAATK010000023">
    <property type="protein sequence ID" value="GAA2442877.1"/>
    <property type="molecule type" value="Genomic_DNA"/>
</dbReference>
<protein>
    <recommendedName>
        <fullName evidence="4">ABC transmembrane type-1 domain-containing protein</fullName>
    </recommendedName>
</protein>
<evidence type="ECO:0000313" key="2">
    <source>
        <dbReference type="EMBL" id="GAA2442877.1"/>
    </source>
</evidence>
<evidence type="ECO:0000313" key="3">
    <source>
        <dbReference type="Proteomes" id="UP001500460"/>
    </source>
</evidence>
<dbReference type="Proteomes" id="UP001500460">
    <property type="component" value="Unassembled WGS sequence"/>
</dbReference>
<sequence length="67" mass="7090">MPVPAGTSRALLDVLVHMNDALRNVVPVGVVAVVFLPLGALVSRLIYFVTLIPSNSVDFGARMANQS</sequence>
<feature type="transmembrane region" description="Helical" evidence="1">
    <location>
        <begin position="25"/>
        <end position="47"/>
    </location>
</feature>
<keyword evidence="1" id="KW-0812">Transmembrane</keyword>
<name>A0ABP5X2I1_9ACTN</name>
<keyword evidence="3" id="KW-1185">Reference proteome</keyword>
<reference evidence="3" key="1">
    <citation type="journal article" date="2019" name="Int. J. Syst. Evol. Microbiol.">
        <title>The Global Catalogue of Microorganisms (GCM) 10K type strain sequencing project: providing services to taxonomists for standard genome sequencing and annotation.</title>
        <authorList>
            <consortium name="The Broad Institute Genomics Platform"/>
            <consortium name="The Broad Institute Genome Sequencing Center for Infectious Disease"/>
            <person name="Wu L."/>
            <person name="Ma J."/>
        </authorList>
    </citation>
    <scope>NUCLEOTIDE SEQUENCE [LARGE SCALE GENOMIC DNA]</scope>
    <source>
        <strain evidence="3">JCM 6922</strain>
    </source>
</reference>
<proteinExistence type="predicted"/>
<evidence type="ECO:0008006" key="4">
    <source>
        <dbReference type="Google" id="ProtNLM"/>
    </source>
</evidence>
<keyword evidence="1" id="KW-1133">Transmembrane helix</keyword>
<gene>
    <name evidence="2" type="ORF">GCM10010421_37210</name>
</gene>